<name>A0A8H7R4F8_9FUNG</name>
<keyword evidence="1" id="KW-0812">Transmembrane</keyword>
<dbReference type="OrthoDB" id="2126185at2759"/>
<feature type="transmembrane region" description="Helical" evidence="1">
    <location>
        <begin position="204"/>
        <end position="222"/>
    </location>
</feature>
<dbReference type="EMBL" id="JAEPRC010000220">
    <property type="protein sequence ID" value="KAG2203695.1"/>
    <property type="molecule type" value="Genomic_DNA"/>
</dbReference>
<feature type="transmembrane region" description="Helical" evidence="1">
    <location>
        <begin position="139"/>
        <end position="165"/>
    </location>
</feature>
<reference evidence="2" key="1">
    <citation type="submission" date="2020-12" db="EMBL/GenBank/DDBJ databases">
        <title>Metabolic potential, ecology and presence of endohyphal bacteria is reflected in genomic diversity of Mucoromycotina.</title>
        <authorList>
            <person name="Muszewska A."/>
            <person name="Okrasinska A."/>
            <person name="Steczkiewicz K."/>
            <person name="Drgas O."/>
            <person name="Orlowska M."/>
            <person name="Perlinska-Lenart U."/>
            <person name="Aleksandrzak-Piekarczyk T."/>
            <person name="Szatraj K."/>
            <person name="Zielenkiewicz U."/>
            <person name="Pilsyk S."/>
            <person name="Malc E."/>
            <person name="Mieczkowski P."/>
            <person name="Kruszewska J.S."/>
            <person name="Biernat P."/>
            <person name="Pawlowska J."/>
        </authorList>
    </citation>
    <scope>NUCLEOTIDE SEQUENCE</scope>
    <source>
        <strain evidence="2">CBS 226.32</strain>
    </source>
</reference>
<protein>
    <submittedName>
        <fullName evidence="2">Uncharacterized protein</fullName>
    </submittedName>
</protein>
<evidence type="ECO:0000256" key="1">
    <source>
        <dbReference type="SAM" id="Phobius"/>
    </source>
</evidence>
<feature type="transmembrane region" description="Helical" evidence="1">
    <location>
        <begin position="177"/>
        <end position="198"/>
    </location>
</feature>
<proteinExistence type="predicted"/>
<dbReference type="Pfam" id="PF11196">
    <property type="entry name" value="DUF2834"/>
    <property type="match status" value="1"/>
</dbReference>
<evidence type="ECO:0000313" key="3">
    <source>
        <dbReference type="Proteomes" id="UP000650833"/>
    </source>
</evidence>
<dbReference type="InterPro" id="IPR021362">
    <property type="entry name" value="DUF2834"/>
</dbReference>
<keyword evidence="3" id="KW-1185">Reference proteome</keyword>
<gene>
    <name evidence="2" type="ORF">INT46_001725</name>
</gene>
<dbReference type="AlphaFoldDB" id="A0A8H7R4F8"/>
<feature type="transmembrane region" description="Helical" evidence="1">
    <location>
        <begin position="6"/>
        <end position="26"/>
    </location>
</feature>
<keyword evidence="1" id="KW-0472">Membrane</keyword>
<organism evidence="2 3">
    <name type="scientific">Mucor plumbeus</name>
    <dbReference type="NCBI Taxonomy" id="97098"/>
    <lineage>
        <taxon>Eukaryota</taxon>
        <taxon>Fungi</taxon>
        <taxon>Fungi incertae sedis</taxon>
        <taxon>Mucoromycota</taxon>
        <taxon>Mucoromycotina</taxon>
        <taxon>Mucoromycetes</taxon>
        <taxon>Mucorales</taxon>
        <taxon>Mucorineae</taxon>
        <taxon>Mucoraceae</taxon>
        <taxon>Mucor</taxon>
    </lineage>
</organism>
<accession>A0A8H7R4F8</accession>
<sequence length="361" mass="41007">MEVEHPFTVAILASYFILILALLWRVKDQLKKAYANCNPEIVLFILLSLVSLLSTWTYMFKFFTHSYREWKQTVGFTAPLSINSMSYWLKDVSLFDSAWRQVCVGVWQWLWSHQICTLTVSVWTPILAIEGTRRRVPYIWAYMLIGQVVAISFASSLFFAVLLAYVPISNKEPSPRLLKTLTLTSIGGIITVVLSPFVANTDAFMVNLLVMHILLIFPLVYVESSSTLSSKSASTYAIILYALAAGANLSIYANQWFACLDTLTPFDEHTWYAIYDTAITTFFSHPAQSSVSYDIVCMQFISVAWMYTASKRDYQNVPSWVWILIATTPLLSASVTLPLFFAGYEYDRSTQTITTNTKKIN</sequence>
<dbReference type="Proteomes" id="UP000650833">
    <property type="component" value="Unassembled WGS sequence"/>
</dbReference>
<evidence type="ECO:0000313" key="2">
    <source>
        <dbReference type="EMBL" id="KAG2203695.1"/>
    </source>
</evidence>
<feature type="transmembrane region" description="Helical" evidence="1">
    <location>
        <begin position="38"/>
        <end position="59"/>
    </location>
</feature>
<feature type="transmembrane region" description="Helical" evidence="1">
    <location>
        <begin position="234"/>
        <end position="253"/>
    </location>
</feature>
<feature type="transmembrane region" description="Helical" evidence="1">
    <location>
        <begin position="320"/>
        <end position="341"/>
    </location>
</feature>
<comment type="caution">
    <text evidence="2">The sequence shown here is derived from an EMBL/GenBank/DDBJ whole genome shotgun (WGS) entry which is preliminary data.</text>
</comment>
<keyword evidence="1" id="KW-1133">Transmembrane helix</keyword>